<proteinExistence type="predicted"/>
<evidence type="ECO:0000313" key="2">
    <source>
        <dbReference type="EnsemblPlants" id="PGSC0003DMT400093744"/>
    </source>
</evidence>
<reference evidence="2" key="2">
    <citation type="submission" date="2015-06" db="UniProtKB">
        <authorList>
            <consortium name="EnsemblPlants"/>
        </authorList>
    </citation>
    <scope>IDENTIFICATION</scope>
    <source>
        <strain evidence="2">DM1-3 516 R44</strain>
    </source>
</reference>
<evidence type="ECO:0000259" key="1">
    <source>
        <dbReference type="Pfam" id="PF20167"/>
    </source>
</evidence>
<dbReference type="PaxDb" id="4113-PGSC0003DMT400093744"/>
<reference evidence="3" key="1">
    <citation type="journal article" date="2011" name="Nature">
        <title>Genome sequence and analysis of the tuber crop potato.</title>
        <authorList>
            <consortium name="The Potato Genome Sequencing Consortium"/>
        </authorList>
    </citation>
    <scope>NUCLEOTIDE SEQUENCE [LARGE SCALE GENOMIC DNA]</scope>
    <source>
        <strain evidence="3">cv. DM1-3 516 R44</strain>
    </source>
</reference>
<dbReference type="Pfam" id="PF20167">
    <property type="entry name" value="Transposase_32"/>
    <property type="match status" value="1"/>
</dbReference>
<dbReference type="HOGENOM" id="CLU_2089105_0_0_1"/>
<feature type="domain" description="Putative plant transposon protein" evidence="1">
    <location>
        <begin position="7"/>
        <end position="77"/>
    </location>
</feature>
<dbReference type="InParanoid" id="M1DSL6"/>
<dbReference type="Proteomes" id="UP000011115">
    <property type="component" value="Unassembled WGS sequence"/>
</dbReference>
<dbReference type="GO" id="GO:0009579">
    <property type="term" value="C:thylakoid"/>
    <property type="evidence" value="ECO:0000318"/>
    <property type="project" value="GO_Central"/>
</dbReference>
<dbReference type="InterPro" id="IPR046796">
    <property type="entry name" value="Transposase_32_dom"/>
</dbReference>
<protein>
    <recommendedName>
        <fullName evidence="1">Putative plant transposon protein domain-containing protein</fullName>
    </recommendedName>
</protein>
<dbReference type="PANTHER" id="PTHR33180">
    <property type="entry name" value="PHOTOSYSTEM II CP43 REACTION CENTER PROTEIN"/>
    <property type="match status" value="1"/>
</dbReference>
<dbReference type="PANTHER" id="PTHR33180:SF31">
    <property type="entry name" value="POLYPROTEIN PROTEIN"/>
    <property type="match status" value="1"/>
</dbReference>
<dbReference type="Gramene" id="PGSC0003DMT400093744">
    <property type="protein sequence ID" value="PGSC0003DMT400093744"/>
    <property type="gene ID" value="PGSC0003DMG400043315"/>
</dbReference>
<sequence>MPTNIGDHCQYLIRTKKLEEMKEWITPLIADKTSKWVAEGVPIEKKELNIAARFWFGFICNTIIPSQNESILRIARQPAWVTCNDPRALSSRYMRIRPLRGLIQALAFIHRIDHKNH</sequence>
<keyword evidence="3" id="KW-1185">Reference proteome</keyword>
<accession>M1DSL6</accession>
<evidence type="ECO:0000313" key="3">
    <source>
        <dbReference type="Proteomes" id="UP000011115"/>
    </source>
</evidence>
<organism evidence="2 3">
    <name type="scientific">Solanum tuberosum</name>
    <name type="common">Potato</name>
    <dbReference type="NCBI Taxonomy" id="4113"/>
    <lineage>
        <taxon>Eukaryota</taxon>
        <taxon>Viridiplantae</taxon>
        <taxon>Streptophyta</taxon>
        <taxon>Embryophyta</taxon>
        <taxon>Tracheophyta</taxon>
        <taxon>Spermatophyta</taxon>
        <taxon>Magnoliopsida</taxon>
        <taxon>eudicotyledons</taxon>
        <taxon>Gunneridae</taxon>
        <taxon>Pentapetalae</taxon>
        <taxon>asterids</taxon>
        <taxon>lamiids</taxon>
        <taxon>Solanales</taxon>
        <taxon>Solanaceae</taxon>
        <taxon>Solanoideae</taxon>
        <taxon>Solaneae</taxon>
        <taxon>Solanum</taxon>
    </lineage>
</organism>
<dbReference type="EnsemblPlants" id="PGSC0003DMT400093744">
    <property type="protein sequence ID" value="PGSC0003DMT400093744"/>
    <property type="gene ID" value="PGSC0003DMG400043315"/>
</dbReference>
<name>M1DSL6_SOLTU</name>
<dbReference type="GO" id="GO:0009523">
    <property type="term" value="C:photosystem II"/>
    <property type="evidence" value="ECO:0000318"/>
    <property type="project" value="GO_Central"/>
</dbReference>
<dbReference type="AlphaFoldDB" id="M1DSL6"/>